<feature type="compositionally biased region" description="Basic and acidic residues" evidence="7">
    <location>
        <begin position="75"/>
        <end position="86"/>
    </location>
</feature>
<dbReference type="OrthoDB" id="9890280at2759"/>
<feature type="region of interest" description="Disordered" evidence="7">
    <location>
        <begin position="1"/>
        <end position="130"/>
    </location>
</feature>
<feature type="compositionally biased region" description="Polar residues" evidence="7">
    <location>
        <begin position="57"/>
        <end position="71"/>
    </location>
</feature>
<protein>
    <recommendedName>
        <fullName evidence="3">WD repeat-containing protein 76</fullName>
    </recommendedName>
</protein>
<dbReference type="GO" id="GO:0005634">
    <property type="term" value="C:nucleus"/>
    <property type="evidence" value="ECO:0007669"/>
    <property type="project" value="TreeGrafter"/>
</dbReference>
<comment type="function">
    <text evidence="1">Specifically binds 5-hydroxymethylcytosine (5hmC), suggesting that it acts as a specific reader of 5hmC.</text>
</comment>
<feature type="compositionally biased region" description="Acidic residues" evidence="7">
    <location>
        <begin position="109"/>
        <end position="128"/>
    </location>
</feature>
<dbReference type="InterPro" id="IPR015943">
    <property type="entry name" value="WD40/YVTN_repeat-like_dom_sf"/>
</dbReference>
<dbReference type="FunFam" id="2.130.10.10:FF:000180">
    <property type="entry name" value="WD repeat-containing protein 76"/>
    <property type="match status" value="1"/>
</dbReference>
<comment type="similarity">
    <text evidence="2">Belongs to the WD repeat DDB2/WDR76 family.</text>
</comment>
<accession>R7THS3</accession>
<name>R7THS3_CAPTE</name>
<reference evidence="8 10" key="2">
    <citation type="journal article" date="2013" name="Nature">
        <title>Insights into bilaterian evolution from three spiralian genomes.</title>
        <authorList>
            <person name="Simakov O."/>
            <person name="Marletaz F."/>
            <person name="Cho S.J."/>
            <person name="Edsinger-Gonzales E."/>
            <person name="Havlak P."/>
            <person name="Hellsten U."/>
            <person name="Kuo D.H."/>
            <person name="Larsson T."/>
            <person name="Lv J."/>
            <person name="Arendt D."/>
            <person name="Savage R."/>
            <person name="Osoegawa K."/>
            <person name="de Jong P."/>
            <person name="Grimwood J."/>
            <person name="Chapman J.A."/>
            <person name="Shapiro H."/>
            <person name="Aerts A."/>
            <person name="Otillar R.P."/>
            <person name="Terry A.Y."/>
            <person name="Boore J.L."/>
            <person name="Grigoriev I.V."/>
            <person name="Lindberg D.R."/>
            <person name="Seaver E.C."/>
            <person name="Weisblat D.A."/>
            <person name="Putnam N.H."/>
            <person name="Rokhsar D.S."/>
        </authorList>
    </citation>
    <scope>NUCLEOTIDE SEQUENCE</scope>
    <source>
        <strain evidence="8 10">I ESC-2004</strain>
    </source>
</reference>
<evidence type="ECO:0000256" key="1">
    <source>
        <dbReference type="ARBA" id="ARBA00002530"/>
    </source>
</evidence>
<feature type="repeat" description="WD" evidence="6">
    <location>
        <begin position="409"/>
        <end position="442"/>
    </location>
</feature>
<dbReference type="HOGENOM" id="CLU_017019_0_0_1"/>
<evidence type="ECO:0000313" key="8">
    <source>
        <dbReference type="EMBL" id="ELT91111.1"/>
    </source>
</evidence>
<dbReference type="PANTHER" id="PTHR14773">
    <property type="entry name" value="WD REPEAT-CONTAINING PROTEIN 76"/>
    <property type="match status" value="1"/>
</dbReference>
<evidence type="ECO:0000256" key="3">
    <source>
        <dbReference type="ARBA" id="ARBA00021234"/>
    </source>
</evidence>
<gene>
    <name evidence="8" type="ORF">CAPTEDRAFT_201356</name>
</gene>
<evidence type="ECO:0000256" key="7">
    <source>
        <dbReference type="SAM" id="MobiDB-lite"/>
    </source>
</evidence>
<dbReference type="SMART" id="SM00320">
    <property type="entry name" value="WD40"/>
    <property type="match status" value="4"/>
</dbReference>
<keyword evidence="10" id="KW-1185">Reference proteome</keyword>
<dbReference type="InterPro" id="IPR050853">
    <property type="entry name" value="WD_repeat_DNA-damage-binding"/>
</dbReference>
<evidence type="ECO:0000256" key="6">
    <source>
        <dbReference type="PROSITE-ProRule" id="PRU00221"/>
    </source>
</evidence>
<dbReference type="OMA" id="DPNTLYW"/>
<sequence>MKREAEVSPVSARMTRAKRRRTADAEQSRRNADSDRPNAADRPKPPTLRQRPGSRSKALTRNTRLVLNTKSKPALKSEVEHQKDASFDEEEDMMVKLNTNNNDSKNELDEPESDAENSIDFEDSDDQQESFFEMRRKKNVEDNARFLEELNISELTADLKASTQKRNKPSMNGLARVKPEKEILPRRFSLRIRRQGPDGTELPPLPDPEPVEEHPRRPLGPSKMKKDVIDKVKEIDAETFVLRLQGLNFGAKEILVPEVSAFKNMTLKASCVAKVVPSRIFSLAVHPCEEHLLVAAGSKWGELGIWNADAEQIVNDSVCCFTPHSRPVNHLVFSALQPQQLFSCSYDGTLKCADLKVGEFLDTYITPEDDDIRLNCFDLLSDSSLVVSQSDGRVALVDPRVGTLAQSTSSLHMKSIRGINIHPNDDNYFITASVDTTIGLWDRRKLSKGSNKPLQTLNHAKSVDSARFSPNGRYILSCSIDDQVKVFDSSNLSKITLHSSMRFVFAPFLLVLSYESTDRHNNQTGRWLTNFKPSWHPVSEDIFVIGSMDRPRRIEIFDNKCRSQHKLLCADNLNSVCSLNVFHPSRNVVIGGNSSGRVHIFK</sequence>
<dbReference type="InterPro" id="IPR001680">
    <property type="entry name" value="WD40_rpt"/>
</dbReference>
<dbReference type="SUPFAM" id="SSF50978">
    <property type="entry name" value="WD40 repeat-like"/>
    <property type="match status" value="1"/>
</dbReference>
<dbReference type="AlphaFoldDB" id="R7THS3"/>
<keyword evidence="4 6" id="KW-0853">WD repeat</keyword>
<dbReference type="STRING" id="283909.R7THS3"/>
<reference evidence="10" key="1">
    <citation type="submission" date="2012-12" db="EMBL/GenBank/DDBJ databases">
        <authorList>
            <person name="Hellsten U."/>
            <person name="Grimwood J."/>
            <person name="Chapman J.A."/>
            <person name="Shapiro H."/>
            <person name="Aerts A."/>
            <person name="Otillar R.P."/>
            <person name="Terry A.Y."/>
            <person name="Boore J.L."/>
            <person name="Simakov O."/>
            <person name="Marletaz F."/>
            <person name="Cho S.-J."/>
            <person name="Edsinger-Gonzales E."/>
            <person name="Havlak P."/>
            <person name="Kuo D.-H."/>
            <person name="Larsson T."/>
            <person name="Lv J."/>
            <person name="Arendt D."/>
            <person name="Savage R."/>
            <person name="Osoegawa K."/>
            <person name="de Jong P."/>
            <person name="Lindberg D.R."/>
            <person name="Seaver E.C."/>
            <person name="Weisblat D.A."/>
            <person name="Putnam N.H."/>
            <person name="Grigoriev I.V."/>
            <person name="Rokhsar D.S."/>
        </authorList>
    </citation>
    <scope>NUCLEOTIDE SEQUENCE</scope>
    <source>
        <strain evidence="10">I ESC-2004</strain>
    </source>
</reference>
<dbReference type="GO" id="GO:0003677">
    <property type="term" value="F:DNA binding"/>
    <property type="evidence" value="ECO:0007669"/>
    <property type="project" value="TreeGrafter"/>
</dbReference>
<evidence type="ECO:0000313" key="10">
    <source>
        <dbReference type="Proteomes" id="UP000014760"/>
    </source>
</evidence>
<evidence type="ECO:0000256" key="4">
    <source>
        <dbReference type="ARBA" id="ARBA00022574"/>
    </source>
</evidence>
<dbReference type="PROSITE" id="PS50082">
    <property type="entry name" value="WD_REPEATS_2"/>
    <property type="match status" value="2"/>
</dbReference>
<dbReference type="Gene3D" id="2.130.10.10">
    <property type="entry name" value="YVTN repeat-like/Quinoprotein amine dehydrogenase"/>
    <property type="match status" value="1"/>
</dbReference>
<dbReference type="EMBL" id="KB310640">
    <property type="protein sequence ID" value="ELT91111.1"/>
    <property type="molecule type" value="Genomic_DNA"/>
</dbReference>
<dbReference type="EnsemblMetazoa" id="CapteT201356">
    <property type="protein sequence ID" value="CapteP201356"/>
    <property type="gene ID" value="CapteG201356"/>
</dbReference>
<dbReference type="EMBL" id="AMQN01013967">
    <property type="status" value="NOT_ANNOTATED_CDS"/>
    <property type="molecule type" value="Genomic_DNA"/>
</dbReference>
<dbReference type="Proteomes" id="UP000014760">
    <property type="component" value="Unassembled WGS sequence"/>
</dbReference>
<proteinExistence type="inferred from homology"/>
<feature type="repeat" description="WD" evidence="6">
    <location>
        <begin position="456"/>
        <end position="497"/>
    </location>
</feature>
<evidence type="ECO:0000313" key="9">
    <source>
        <dbReference type="EnsemblMetazoa" id="CapteP201356"/>
    </source>
</evidence>
<keyword evidence="5" id="KW-0677">Repeat</keyword>
<dbReference type="GO" id="GO:2000001">
    <property type="term" value="P:regulation of DNA damage checkpoint"/>
    <property type="evidence" value="ECO:0007669"/>
    <property type="project" value="TreeGrafter"/>
</dbReference>
<feature type="compositionally biased region" description="Basic and acidic residues" evidence="7">
    <location>
        <begin position="22"/>
        <end position="44"/>
    </location>
</feature>
<organism evidence="8">
    <name type="scientific">Capitella teleta</name>
    <name type="common">Polychaete worm</name>
    <dbReference type="NCBI Taxonomy" id="283909"/>
    <lineage>
        <taxon>Eukaryota</taxon>
        <taxon>Metazoa</taxon>
        <taxon>Spiralia</taxon>
        <taxon>Lophotrochozoa</taxon>
        <taxon>Annelida</taxon>
        <taxon>Polychaeta</taxon>
        <taxon>Sedentaria</taxon>
        <taxon>Scolecida</taxon>
        <taxon>Capitellidae</taxon>
        <taxon>Capitella</taxon>
    </lineage>
</organism>
<dbReference type="InterPro" id="IPR036322">
    <property type="entry name" value="WD40_repeat_dom_sf"/>
</dbReference>
<dbReference type="PROSITE" id="PS50294">
    <property type="entry name" value="WD_REPEATS_REGION"/>
    <property type="match status" value="2"/>
</dbReference>
<feature type="region of interest" description="Disordered" evidence="7">
    <location>
        <begin position="192"/>
        <end position="224"/>
    </location>
</feature>
<evidence type="ECO:0000256" key="5">
    <source>
        <dbReference type="ARBA" id="ARBA00022737"/>
    </source>
</evidence>
<dbReference type="PANTHER" id="PTHR14773:SF0">
    <property type="entry name" value="WD REPEAT-CONTAINING PROTEIN 76"/>
    <property type="match status" value="1"/>
</dbReference>
<reference evidence="9" key="3">
    <citation type="submission" date="2015-06" db="UniProtKB">
        <authorList>
            <consortium name="EnsemblMetazoa"/>
        </authorList>
    </citation>
    <scope>IDENTIFICATION</scope>
</reference>
<evidence type="ECO:0000256" key="2">
    <source>
        <dbReference type="ARBA" id="ARBA00005434"/>
    </source>
</evidence>
<dbReference type="Pfam" id="PF00400">
    <property type="entry name" value="WD40"/>
    <property type="match status" value="3"/>
</dbReference>